<feature type="transmembrane region" description="Helical" evidence="1">
    <location>
        <begin position="58"/>
        <end position="78"/>
    </location>
</feature>
<name>A0AAD6D499_9EURO</name>
<gene>
    <name evidence="2" type="ORF">N7494_001488</name>
</gene>
<dbReference type="PANTHER" id="PTHR35896">
    <property type="entry name" value="IG-LIKE DOMAIN-CONTAINING PROTEIN"/>
    <property type="match status" value="1"/>
</dbReference>
<keyword evidence="3" id="KW-1185">Reference proteome</keyword>
<keyword evidence="1" id="KW-0472">Membrane</keyword>
<keyword evidence="1" id="KW-0812">Transmembrane</keyword>
<dbReference type="InterPro" id="IPR053008">
    <property type="entry name" value="Phomopsin_biosynth_assoc"/>
</dbReference>
<protein>
    <submittedName>
        <fullName evidence="2">Uncharacterized protein</fullName>
    </submittedName>
</protein>
<dbReference type="Proteomes" id="UP001220324">
    <property type="component" value="Unassembled WGS sequence"/>
</dbReference>
<sequence length="249" mass="28560">MRTTNESLITDSFERRLSSEALLSEKADEQDLEEHSLQKNALRLCSKGPIVTFRRSLYLLYQTALIGLALFGLVDFIFHRASSLQQPWQRKDPYGVSYDDDGAVHFKVHPCDCGDSVAEALSNGCIYDELSAAWLPERCRDDELTAEFARLGDGPDGRWMYWADKSRTVNLTVQEASLYSDLQPKPYYMSREWHVKHCLYLWLKEHRFKINGKYFDPRADSDEHIFHCMMVLTSTNTHSFTSAGASLVG</sequence>
<reference evidence="2 3" key="1">
    <citation type="journal article" date="2023" name="IMA Fungus">
        <title>Comparative genomic study of the Penicillium genus elucidates a diverse pangenome and 15 lateral gene transfer events.</title>
        <authorList>
            <person name="Petersen C."/>
            <person name="Sorensen T."/>
            <person name="Nielsen M.R."/>
            <person name="Sondergaard T.E."/>
            <person name="Sorensen J.L."/>
            <person name="Fitzpatrick D.A."/>
            <person name="Frisvad J.C."/>
            <person name="Nielsen K.L."/>
        </authorList>
    </citation>
    <scope>NUCLEOTIDE SEQUENCE [LARGE SCALE GENOMIC DNA]</scope>
    <source>
        <strain evidence="2 3">IBT 35679</strain>
    </source>
</reference>
<accession>A0AAD6D499</accession>
<comment type="caution">
    <text evidence="2">The sequence shown here is derived from an EMBL/GenBank/DDBJ whole genome shotgun (WGS) entry which is preliminary data.</text>
</comment>
<keyword evidence="1" id="KW-1133">Transmembrane helix</keyword>
<evidence type="ECO:0000313" key="2">
    <source>
        <dbReference type="EMBL" id="KAJ5552110.1"/>
    </source>
</evidence>
<dbReference type="EMBL" id="JAQIZZ010000002">
    <property type="protein sequence ID" value="KAJ5552110.1"/>
    <property type="molecule type" value="Genomic_DNA"/>
</dbReference>
<evidence type="ECO:0000256" key="1">
    <source>
        <dbReference type="SAM" id="Phobius"/>
    </source>
</evidence>
<proteinExistence type="predicted"/>
<organism evidence="2 3">
    <name type="scientific">Penicillium frequentans</name>
    <dbReference type="NCBI Taxonomy" id="3151616"/>
    <lineage>
        <taxon>Eukaryota</taxon>
        <taxon>Fungi</taxon>
        <taxon>Dikarya</taxon>
        <taxon>Ascomycota</taxon>
        <taxon>Pezizomycotina</taxon>
        <taxon>Eurotiomycetes</taxon>
        <taxon>Eurotiomycetidae</taxon>
        <taxon>Eurotiales</taxon>
        <taxon>Aspergillaceae</taxon>
        <taxon>Penicillium</taxon>
    </lineage>
</organism>
<dbReference type="AlphaFoldDB" id="A0AAD6D499"/>
<evidence type="ECO:0000313" key="3">
    <source>
        <dbReference type="Proteomes" id="UP001220324"/>
    </source>
</evidence>
<dbReference type="PANTHER" id="PTHR35896:SF3">
    <property type="entry name" value="MAJOR FACILITATOR SUPERFAMILY TRANSPORTER"/>
    <property type="match status" value="1"/>
</dbReference>